<dbReference type="AlphaFoldDB" id="C7J504"/>
<reference evidence="2" key="2">
    <citation type="journal article" date="2008" name="Nucleic Acids Res.">
        <title>The rice annotation project database (RAP-DB): 2008 update.</title>
        <authorList>
            <consortium name="The rice annotation project (RAP)"/>
        </authorList>
    </citation>
    <scope>GENOME REANNOTATION</scope>
    <source>
        <strain evidence="2">cv. Nipponbare</strain>
    </source>
</reference>
<dbReference type="EMBL" id="AP008213">
    <property type="protein sequence ID" value="BAH93776.1"/>
    <property type="molecule type" value="Genomic_DNA"/>
</dbReference>
<evidence type="ECO:0000313" key="2">
    <source>
        <dbReference type="Proteomes" id="UP000000763"/>
    </source>
</evidence>
<dbReference type="Proteomes" id="UP000000763">
    <property type="component" value="Chromosome 7"/>
</dbReference>
<accession>C7J504</accession>
<name>C7J504_ORYSJ</name>
<protein>
    <submittedName>
        <fullName evidence="1">Os07g0136866 protein</fullName>
    </submittedName>
</protein>
<reference evidence="1 2" key="1">
    <citation type="journal article" date="2005" name="Nature">
        <title>The map-based sequence of the rice genome.</title>
        <authorList>
            <consortium name="International rice genome sequencing project (IRGSP)"/>
            <person name="Matsumoto T."/>
            <person name="Wu J."/>
            <person name="Kanamori H."/>
            <person name="Katayose Y."/>
            <person name="Fujisawa M."/>
            <person name="Namiki N."/>
            <person name="Mizuno H."/>
            <person name="Yamamoto K."/>
            <person name="Antonio B.A."/>
            <person name="Baba T."/>
            <person name="Sakata K."/>
            <person name="Nagamura Y."/>
            <person name="Aoki H."/>
            <person name="Arikawa K."/>
            <person name="Arita K."/>
            <person name="Bito T."/>
            <person name="Chiden Y."/>
            <person name="Fujitsuka N."/>
            <person name="Fukunaka R."/>
            <person name="Hamada M."/>
            <person name="Harada C."/>
            <person name="Hayashi A."/>
            <person name="Hijishita S."/>
            <person name="Honda M."/>
            <person name="Hosokawa S."/>
            <person name="Ichikawa Y."/>
            <person name="Idonuma A."/>
            <person name="Iijima M."/>
            <person name="Ikeda M."/>
            <person name="Ikeno M."/>
            <person name="Ito K."/>
            <person name="Ito S."/>
            <person name="Ito T."/>
            <person name="Ito Y."/>
            <person name="Ito Y."/>
            <person name="Iwabuchi A."/>
            <person name="Kamiya K."/>
            <person name="Karasawa W."/>
            <person name="Kurita K."/>
            <person name="Katagiri S."/>
            <person name="Kikuta A."/>
            <person name="Kobayashi H."/>
            <person name="Kobayashi N."/>
            <person name="Machita K."/>
            <person name="Maehara T."/>
            <person name="Masukawa M."/>
            <person name="Mizubayashi T."/>
            <person name="Mukai Y."/>
            <person name="Nagasaki H."/>
            <person name="Nagata Y."/>
            <person name="Naito S."/>
            <person name="Nakashima M."/>
            <person name="Nakama Y."/>
            <person name="Nakamichi Y."/>
            <person name="Nakamura M."/>
            <person name="Meguro A."/>
            <person name="Negishi M."/>
            <person name="Ohta I."/>
            <person name="Ohta T."/>
            <person name="Okamoto M."/>
            <person name="Ono N."/>
            <person name="Saji S."/>
            <person name="Sakaguchi M."/>
            <person name="Sakai K."/>
            <person name="Shibata M."/>
            <person name="Shimokawa T."/>
            <person name="Song J."/>
            <person name="Takazaki Y."/>
            <person name="Terasawa K."/>
            <person name="Tsugane M."/>
            <person name="Tsuji K."/>
            <person name="Ueda S."/>
            <person name="Waki K."/>
            <person name="Yamagata H."/>
            <person name="Yamamoto M."/>
            <person name="Yamamoto S."/>
            <person name="Yamane H."/>
            <person name="Yoshiki S."/>
            <person name="Yoshihara R."/>
            <person name="Yukawa K."/>
            <person name="Zhong H."/>
            <person name="Yano M."/>
            <person name="Yuan Q."/>
            <person name="Ouyang S."/>
            <person name="Liu J."/>
            <person name="Jones K.M."/>
            <person name="Gansberger K."/>
            <person name="Moffat K."/>
            <person name="Hill J."/>
            <person name="Bera J."/>
            <person name="Fadrosh D."/>
            <person name="Jin S."/>
            <person name="Johri S."/>
            <person name="Kim M."/>
            <person name="Overton L."/>
            <person name="Reardon M."/>
            <person name="Tsitrin T."/>
            <person name="Vuong H."/>
            <person name="Weaver B."/>
            <person name="Ciecko A."/>
            <person name="Tallon L."/>
            <person name="Jackson J."/>
            <person name="Pai G."/>
            <person name="Aken S.V."/>
            <person name="Utterback T."/>
            <person name="Reidmuller S."/>
            <person name="Feldblyum T."/>
            <person name="Hsiao J."/>
            <person name="Zismann V."/>
            <person name="Iobst S."/>
            <person name="de Vazeille A.R."/>
            <person name="Buell C.R."/>
            <person name="Ying K."/>
            <person name="Li Y."/>
            <person name="Lu T."/>
            <person name="Huang Y."/>
            <person name="Zhao Q."/>
            <person name="Feng Q."/>
            <person name="Zhang L."/>
            <person name="Zhu J."/>
            <person name="Weng Q."/>
            <person name="Mu J."/>
            <person name="Lu Y."/>
            <person name="Fan D."/>
            <person name="Liu Y."/>
            <person name="Guan J."/>
            <person name="Zhang Y."/>
            <person name="Yu S."/>
            <person name="Liu X."/>
            <person name="Zhang Y."/>
            <person name="Hong G."/>
            <person name="Han B."/>
            <person name="Choisne N."/>
            <person name="Demange N."/>
            <person name="Orjeda G."/>
            <person name="Samain S."/>
            <person name="Cattolico L."/>
            <person name="Pelletier E."/>
            <person name="Couloux A."/>
            <person name="Segurens B."/>
            <person name="Wincker P."/>
            <person name="D'Hont A."/>
            <person name="Scarpelli C."/>
            <person name="Weissenbach J."/>
            <person name="Salanoubat M."/>
            <person name="Quetier F."/>
            <person name="Yu Y."/>
            <person name="Kim H.R."/>
            <person name="Rambo T."/>
            <person name="Currie J."/>
            <person name="Collura K."/>
            <person name="Luo M."/>
            <person name="Yang T."/>
            <person name="Ammiraju J.S.S."/>
            <person name="Engler F."/>
            <person name="Soderlund C."/>
            <person name="Wing R.A."/>
            <person name="Palmer L.E."/>
            <person name="de la Bastide M."/>
            <person name="Spiegel L."/>
            <person name="Nascimento L."/>
            <person name="Zutavern T."/>
            <person name="O'Shaughnessy A."/>
            <person name="Dike S."/>
            <person name="Dedhia N."/>
            <person name="Preston R."/>
            <person name="Balija V."/>
            <person name="McCombie W.R."/>
            <person name="Chow T."/>
            <person name="Chen H."/>
            <person name="Chung M."/>
            <person name="Chen C."/>
            <person name="Shaw J."/>
            <person name="Wu H."/>
            <person name="Hsiao K."/>
            <person name="Chao Y."/>
            <person name="Chu M."/>
            <person name="Cheng C."/>
            <person name="Hour A."/>
            <person name="Lee P."/>
            <person name="Lin S."/>
            <person name="Lin Y."/>
            <person name="Liou J."/>
            <person name="Liu S."/>
            <person name="Hsing Y."/>
            <person name="Raghuvanshi S."/>
            <person name="Mohanty A."/>
            <person name="Bharti A.K."/>
            <person name="Gaur A."/>
            <person name="Gupta V."/>
            <person name="Kumar D."/>
            <person name="Ravi V."/>
            <person name="Vij S."/>
            <person name="Kapur A."/>
            <person name="Khurana P."/>
            <person name="Khurana P."/>
            <person name="Khurana J.P."/>
            <person name="Tyagi A.K."/>
            <person name="Gaikwad K."/>
            <person name="Singh A."/>
            <person name="Dalal V."/>
            <person name="Srivastava S."/>
            <person name="Dixit A."/>
            <person name="Pal A.K."/>
            <person name="Ghazi I.A."/>
            <person name="Yadav M."/>
            <person name="Pandit A."/>
            <person name="Bhargava A."/>
            <person name="Sureshbabu K."/>
            <person name="Batra K."/>
            <person name="Sharma T.R."/>
            <person name="Mohapatra T."/>
            <person name="Singh N.K."/>
            <person name="Messing J."/>
            <person name="Nelson A.B."/>
            <person name="Fuks G."/>
            <person name="Kavchok S."/>
            <person name="Keizer G."/>
            <person name="Linton E."/>
            <person name="Llaca V."/>
            <person name="Song R."/>
            <person name="Tanyolac B."/>
            <person name="Young S."/>
            <person name="Ho-Il K."/>
            <person name="Hahn J.H."/>
            <person name="Sangsakoo G."/>
            <person name="Vanavichit A."/>
            <person name="de Mattos Luiz.A.T."/>
            <person name="Zimmer P.D."/>
            <person name="Malone G."/>
            <person name="Dellagostin O."/>
            <person name="de Oliveira A.C."/>
            <person name="Bevan M."/>
            <person name="Bancroft I."/>
            <person name="Minx P."/>
            <person name="Cordum H."/>
            <person name="Wilson R."/>
            <person name="Cheng Z."/>
            <person name="Jin W."/>
            <person name="Jiang J."/>
            <person name="Leong S.A."/>
            <person name="Iwama H."/>
            <person name="Gojobori T."/>
            <person name="Itoh T."/>
            <person name="Niimura Y."/>
            <person name="Fujii Y."/>
            <person name="Habara T."/>
            <person name="Sakai H."/>
            <person name="Sato Y."/>
            <person name="Wilson G."/>
            <person name="Kumar K."/>
            <person name="McCouch S."/>
            <person name="Juretic N."/>
            <person name="Hoen D."/>
            <person name="Wright S."/>
            <person name="Bruskiewich R."/>
            <person name="Bureau T."/>
            <person name="Miyao A."/>
            <person name="Hirochika H."/>
            <person name="Nishikawa T."/>
            <person name="Kadowaki K."/>
            <person name="Sugiura M."/>
            <person name="Burr B."/>
            <person name="Sasaki T."/>
        </authorList>
    </citation>
    <scope>NUCLEOTIDE SEQUENCE [LARGE SCALE GENOMIC DNA]</scope>
    <source>
        <strain evidence="2">cv. Nipponbare</strain>
    </source>
</reference>
<organism evidence="1 2">
    <name type="scientific">Oryza sativa subsp. japonica</name>
    <name type="common">Rice</name>
    <dbReference type="NCBI Taxonomy" id="39947"/>
    <lineage>
        <taxon>Eukaryota</taxon>
        <taxon>Viridiplantae</taxon>
        <taxon>Streptophyta</taxon>
        <taxon>Embryophyta</taxon>
        <taxon>Tracheophyta</taxon>
        <taxon>Spermatophyta</taxon>
        <taxon>Magnoliopsida</taxon>
        <taxon>Liliopsida</taxon>
        <taxon>Poales</taxon>
        <taxon>Poaceae</taxon>
        <taxon>BOP clade</taxon>
        <taxon>Oryzoideae</taxon>
        <taxon>Oryzeae</taxon>
        <taxon>Oryzinae</taxon>
        <taxon>Oryza</taxon>
        <taxon>Oryza sativa</taxon>
    </lineage>
</organism>
<sequence length="115" mass="12637">MGCSISVYNEVAMKQKTGSPSVGVEGTAKKRMRGSLSLPFDLGDEDVNLVTLRVIQRDEDANLMTLRDDHRVEAFFVRLVDGFPAVAPPPEKGLRVGREALWLLVDAEDEPPDLA</sequence>
<evidence type="ECO:0000313" key="1">
    <source>
        <dbReference type="EMBL" id="BAH93776.1"/>
    </source>
</evidence>
<proteinExistence type="predicted"/>
<dbReference type="KEGG" id="dosa:Os07g0136866"/>
<gene>
    <name evidence="1" type="ordered locus">Os07g0136866</name>
</gene>